<reference evidence="2 4" key="2">
    <citation type="journal article" date="2018" name="Plant J.">
        <title>The Physcomitrella patens chromosome-scale assembly reveals moss genome structure and evolution.</title>
        <authorList>
            <person name="Lang D."/>
            <person name="Ullrich K.K."/>
            <person name="Murat F."/>
            <person name="Fuchs J."/>
            <person name="Jenkins J."/>
            <person name="Haas F.B."/>
            <person name="Piednoel M."/>
            <person name="Gundlach H."/>
            <person name="Van Bel M."/>
            <person name="Meyberg R."/>
            <person name="Vives C."/>
            <person name="Morata J."/>
            <person name="Symeonidi A."/>
            <person name="Hiss M."/>
            <person name="Muchero W."/>
            <person name="Kamisugi Y."/>
            <person name="Saleh O."/>
            <person name="Blanc G."/>
            <person name="Decker E.L."/>
            <person name="van Gessel N."/>
            <person name="Grimwood J."/>
            <person name="Hayes R.D."/>
            <person name="Graham S.W."/>
            <person name="Gunter L.E."/>
            <person name="McDaniel S.F."/>
            <person name="Hoernstein S.N.W."/>
            <person name="Larsson A."/>
            <person name="Li F.W."/>
            <person name="Perroud P.F."/>
            <person name="Phillips J."/>
            <person name="Ranjan P."/>
            <person name="Rokshar D.S."/>
            <person name="Rothfels C.J."/>
            <person name="Schneider L."/>
            <person name="Shu S."/>
            <person name="Stevenson D.W."/>
            <person name="Thummler F."/>
            <person name="Tillich M."/>
            <person name="Villarreal Aguilar J.C."/>
            <person name="Widiez T."/>
            <person name="Wong G.K."/>
            <person name="Wymore A."/>
            <person name="Zhang Y."/>
            <person name="Zimmer A.D."/>
            <person name="Quatrano R.S."/>
            <person name="Mayer K.F.X."/>
            <person name="Goodstein D."/>
            <person name="Casacuberta J.M."/>
            <person name="Vandepoele K."/>
            <person name="Reski R."/>
            <person name="Cuming A.C."/>
            <person name="Tuskan G.A."/>
            <person name="Maumus F."/>
            <person name="Salse J."/>
            <person name="Schmutz J."/>
            <person name="Rensing S.A."/>
        </authorList>
    </citation>
    <scope>NUCLEOTIDE SEQUENCE [LARGE SCALE GENOMIC DNA]</scope>
    <source>
        <strain evidence="3 4">cv. Gransden 2004</strain>
    </source>
</reference>
<dbReference type="InParanoid" id="A0A2K1J142"/>
<reference evidence="3" key="3">
    <citation type="submission" date="2020-12" db="UniProtKB">
        <authorList>
            <consortium name="EnsemblPlants"/>
        </authorList>
    </citation>
    <scope>IDENTIFICATION</scope>
</reference>
<feature type="region of interest" description="Disordered" evidence="1">
    <location>
        <begin position="1"/>
        <end position="21"/>
    </location>
</feature>
<evidence type="ECO:0000313" key="4">
    <source>
        <dbReference type="Proteomes" id="UP000006727"/>
    </source>
</evidence>
<evidence type="ECO:0000256" key="1">
    <source>
        <dbReference type="SAM" id="MobiDB-lite"/>
    </source>
</evidence>
<evidence type="ECO:0000313" key="2">
    <source>
        <dbReference type="EMBL" id="PNR35243.1"/>
    </source>
</evidence>
<accession>A0A2K1J142</accession>
<proteinExistence type="predicted"/>
<organism evidence="2">
    <name type="scientific">Physcomitrium patens</name>
    <name type="common">Spreading-leaved earth moss</name>
    <name type="synonym">Physcomitrella patens</name>
    <dbReference type="NCBI Taxonomy" id="3218"/>
    <lineage>
        <taxon>Eukaryota</taxon>
        <taxon>Viridiplantae</taxon>
        <taxon>Streptophyta</taxon>
        <taxon>Embryophyta</taxon>
        <taxon>Bryophyta</taxon>
        <taxon>Bryophytina</taxon>
        <taxon>Bryopsida</taxon>
        <taxon>Funariidae</taxon>
        <taxon>Funariales</taxon>
        <taxon>Funariaceae</taxon>
        <taxon>Physcomitrium</taxon>
    </lineage>
</organism>
<reference evidence="2 4" key="1">
    <citation type="journal article" date="2008" name="Science">
        <title>The Physcomitrella genome reveals evolutionary insights into the conquest of land by plants.</title>
        <authorList>
            <person name="Rensing S."/>
            <person name="Lang D."/>
            <person name="Zimmer A."/>
            <person name="Terry A."/>
            <person name="Salamov A."/>
            <person name="Shapiro H."/>
            <person name="Nishiyama T."/>
            <person name="Perroud P.-F."/>
            <person name="Lindquist E."/>
            <person name="Kamisugi Y."/>
            <person name="Tanahashi T."/>
            <person name="Sakakibara K."/>
            <person name="Fujita T."/>
            <person name="Oishi K."/>
            <person name="Shin-I T."/>
            <person name="Kuroki Y."/>
            <person name="Toyoda A."/>
            <person name="Suzuki Y."/>
            <person name="Hashimoto A."/>
            <person name="Yamaguchi K."/>
            <person name="Sugano A."/>
            <person name="Kohara Y."/>
            <person name="Fujiyama A."/>
            <person name="Anterola A."/>
            <person name="Aoki S."/>
            <person name="Ashton N."/>
            <person name="Barbazuk W.B."/>
            <person name="Barker E."/>
            <person name="Bennetzen J."/>
            <person name="Bezanilla M."/>
            <person name="Blankenship R."/>
            <person name="Cho S.H."/>
            <person name="Dutcher S."/>
            <person name="Estelle M."/>
            <person name="Fawcett J.A."/>
            <person name="Gundlach H."/>
            <person name="Hanada K."/>
            <person name="Heyl A."/>
            <person name="Hicks K.A."/>
            <person name="Hugh J."/>
            <person name="Lohr M."/>
            <person name="Mayer K."/>
            <person name="Melkozernov A."/>
            <person name="Murata T."/>
            <person name="Nelson D."/>
            <person name="Pils B."/>
            <person name="Prigge M."/>
            <person name="Reiss B."/>
            <person name="Renner T."/>
            <person name="Rombauts S."/>
            <person name="Rushton P."/>
            <person name="Sanderfoot A."/>
            <person name="Schween G."/>
            <person name="Shiu S.-H."/>
            <person name="Stueber K."/>
            <person name="Theodoulou F.L."/>
            <person name="Tu H."/>
            <person name="Van de Peer Y."/>
            <person name="Verrier P.J."/>
            <person name="Waters E."/>
            <person name="Wood A."/>
            <person name="Yang L."/>
            <person name="Cove D."/>
            <person name="Cuming A."/>
            <person name="Hasebe M."/>
            <person name="Lucas S."/>
            <person name="Mishler D.B."/>
            <person name="Reski R."/>
            <person name="Grigoriev I."/>
            <person name="Quatrano R.S."/>
            <person name="Boore J.L."/>
        </authorList>
    </citation>
    <scope>NUCLEOTIDE SEQUENCE [LARGE SCALE GENOMIC DNA]</scope>
    <source>
        <strain evidence="3 4">cv. Gransden 2004</strain>
    </source>
</reference>
<sequence>MKRVSTLQQVRAKGSNPPPPPFSLFGFLSPPALSRPQHPRLTSLSLAAATISYPCSYGSGTVFRQHTAISASDAHDARLSGRQGGKQDGVAVQRWNFRCRNAQALLFLLCKF</sequence>
<protein>
    <submittedName>
        <fullName evidence="2 3">Uncharacterized protein</fullName>
    </submittedName>
</protein>
<dbReference type="AlphaFoldDB" id="A0A2K1J142"/>
<dbReference type="EMBL" id="ABEU02000018">
    <property type="protein sequence ID" value="PNR35243.1"/>
    <property type="molecule type" value="Genomic_DNA"/>
</dbReference>
<name>A0A2K1J142_PHYPA</name>
<dbReference type="EnsemblPlants" id="Pp3c18_14648V3.1">
    <property type="protein sequence ID" value="Pp3c18_14648V3.1"/>
    <property type="gene ID" value="Pp3c18_14648"/>
</dbReference>
<dbReference type="Proteomes" id="UP000006727">
    <property type="component" value="Chromosome 18"/>
</dbReference>
<keyword evidence="4" id="KW-1185">Reference proteome</keyword>
<evidence type="ECO:0000313" key="3">
    <source>
        <dbReference type="EnsemblPlants" id="Pp3c18_14648V3.1"/>
    </source>
</evidence>
<dbReference type="Gramene" id="Pp3c18_14648V3.1">
    <property type="protein sequence ID" value="Pp3c18_14648V3.1"/>
    <property type="gene ID" value="Pp3c18_14648"/>
</dbReference>
<gene>
    <name evidence="2" type="ORF">PHYPA_023142</name>
</gene>